<evidence type="ECO:0000259" key="12">
    <source>
        <dbReference type="PROSITE" id="PS50157"/>
    </source>
</evidence>
<dbReference type="GO" id="GO:0030368">
    <property type="term" value="F:interleukin-17 receptor activity"/>
    <property type="evidence" value="ECO:0007669"/>
    <property type="project" value="InterPro"/>
</dbReference>
<dbReference type="EMBL" id="WIXE01012532">
    <property type="protein sequence ID" value="KAK5975862.1"/>
    <property type="molecule type" value="Genomic_DNA"/>
</dbReference>
<proteinExistence type="predicted"/>
<evidence type="ECO:0000256" key="3">
    <source>
        <dbReference type="ARBA" id="ARBA00022729"/>
    </source>
</evidence>
<feature type="domain" description="C2H2-type" evidence="12">
    <location>
        <begin position="1107"/>
        <end position="1135"/>
    </location>
</feature>
<feature type="compositionally biased region" description="Basic and acidic residues" evidence="9">
    <location>
        <begin position="575"/>
        <end position="610"/>
    </location>
</feature>
<keyword evidence="8" id="KW-0479">Metal-binding</keyword>
<dbReference type="GO" id="GO:0008270">
    <property type="term" value="F:zinc ion binding"/>
    <property type="evidence" value="ECO:0007669"/>
    <property type="project" value="UniProtKB-KW"/>
</dbReference>
<feature type="domain" description="C2H2-type" evidence="12">
    <location>
        <begin position="878"/>
        <end position="901"/>
    </location>
</feature>
<evidence type="ECO:0000256" key="10">
    <source>
        <dbReference type="SAM" id="Phobius"/>
    </source>
</evidence>
<dbReference type="Gene3D" id="3.30.160.60">
    <property type="entry name" value="Classic Zinc Finger"/>
    <property type="match status" value="3"/>
</dbReference>
<feature type="domain" description="SEFIR" evidence="13">
    <location>
        <begin position="387"/>
        <end position="531"/>
    </location>
</feature>
<dbReference type="AlphaFoldDB" id="A0AAN8FBU7"/>
<evidence type="ECO:0000256" key="4">
    <source>
        <dbReference type="ARBA" id="ARBA00022989"/>
    </source>
</evidence>
<feature type="domain" description="C2H2-type" evidence="12">
    <location>
        <begin position="1143"/>
        <end position="1172"/>
    </location>
</feature>
<keyword evidence="6" id="KW-0675">Receptor</keyword>
<evidence type="ECO:0000259" key="13">
    <source>
        <dbReference type="PROSITE" id="PS51534"/>
    </source>
</evidence>
<dbReference type="InterPro" id="IPR013568">
    <property type="entry name" value="SEFIR_dom"/>
</dbReference>
<evidence type="ECO:0000256" key="7">
    <source>
        <dbReference type="ARBA" id="ARBA00023180"/>
    </source>
</evidence>
<reference evidence="14 15" key="1">
    <citation type="submission" date="2019-10" db="EMBL/GenBank/DDBJ databases">
        <title>Assembly and Annotation for the nematode Trichostrongylus colubriformis.</title>
        <authorList>
            <person name="Martin J."/>
        </authorList>
    </citation>
    <scope>NUCLEOTIDE SEQUENCE [LARGE SCALE GENOMIC DNA]</scope>
    <source>
        <strain evidence="14">G859</strain>
        <tissue evidence="14">Whole worm</tissue>
    </source>
</reference>
<evidence type="ECO:0000313" key="14">
    <source>
        <dbReference type="EMBL" id="KAK5975862.1"/>
    </source>
</evidence>
<gene>
    <name evidence="14" type="ORF">GCK32_005763</name>
</gene>
<feature type="region of interest" description="Disordered" evidence="9">
    <location>
        <begin position="575"/>
        <end position="662"/>
    </location>
</feature>
<dbReference type="SMART" id="SM00355">
    <property type="entry name" value="ZnF_C2H2"/>
    <property type="match status" value="9"/>
</dbReference>
<name>A0AAN8FBU7_TRICO</name>
<dbReference type="InterPro" id="IPR013087">
    <property type="entry name" value="Znf_C2H2_type"/>
</dbReference>
<keyword evidence="15" id="KW-1185">Reference proteome</keyword>
<dbReference type="Gene3D" id="3.40.50.11530">
    <property type="match status" value="1"/>
</dbReference>
<evidence type="ECO:0000256" key="9">
    <source>
        <dbReference type="SAM" id="MobiDB-lite"/>
    </source>
</evidence>
<dbReference type="PANTHER" id="PTHR15583:SF7">
    <property type="entry name" value="INTERLEUKIN CYTOKINE RECEPTOR-RELATED PROTEIN 2"/>
    <property type="match status" value="1"/>
</dbReference>
<dbReference type="PROSITE" id="PS00028">
    <property type="entry name" value="ZINC_FINGER_C2H2_1"/>
    <property type="match status" value="4"/>
</dbReference>
<feature type="chain" id="PRO_5042898198" evidence="11">
    <location>
        <begin position="27"/>
        <end position="1221"/>
    </location>
</feature>
<keyword evidence="7" id="KW-0325">Glycoprotein</keyword>
<protein>
    <submittedName>
        <fullName evidence="14">Uncharacterized protein</fullName>
    </submittedName>
</protein>
<keyword evidence="4 10" id="KW-1133">Transmembrane helix</keyword>
<comment type="caution">
    <text evidence="14">The sequence shown here is derived from an EMBL/GenBank/DDBJ whole genome shotgun (WGS) entry which is preliminary data.</text>
</comment>
<keyword evidence="3 11" id="KW-0732">Signal</keyword>
<sequence length="1221" mass="136902">MLVCIRLVLVRTTLLLLFIFTRLSVSDKCYNSTSVNVGKDFGVLESVYRIIGTSQECVRHYEETSPLGADYDYPSCPTGLVSVSVSPIIRIDNSKLLPHIELNISTTVYDRACSVTIRLQCMHAPDAEDIYCHDSTRMLHEGKWLWPCRAIVFDEKDAVTSPFSFGYSCFRMFGLSQYIINVTIFPQQCRSSLLVTSPSDPQLSPEIASYYANKNISSPDWSPLLIVDFGDEDGVWLRVEGPPLWHARVITVSIFERHSDGVLRPLQSVNVIHPSTGFKWQNVAKGDYVVYAHIPRHDCLLICGDVPTSSVSCRLCAHTVINFSLPADRASLSWKGLRRMRDSSTSILYAFACVLFGVASCSMLYLLVLRRRSRHLPVQVREIELQVKPLVLLLTPDDCAEHAAVILALSRVLEKHAEVTVLLDHSEMSNCVVRPYRWLVDSICRASHVLIVISPCTQLVLDGQNLQQRRPFPDLFVPAVNMIIRECTKTTSTPNKYIICRLPYSPAAPAQLSMLGLPEVEVPSDLSRLTALLHTINGEYDYRIPPNCSTLDEFNRAVEEMIKLTQMDRQWMEQRLSTEDPGEKNSGDLVHLPEGETAKLQTDHERERAAEMFGLLPPEENEMMALSQESRKKERRKKRSDSDSHVLNAGKNGLHNNLPSKRPEIEASASALDKVKKNLQEMNNGLVSSRPSSFLKKRSDWNCNEIEVPCNAEPSSCNADMNHSSGKSHIQSESSTNIAKSLVTSSSGNSRLSSCASFSVDCESKRQSEIVTEEGECESAEALHSSDLRKSVENSENLTLPSSSCIAPVRNSKSRLRCRERRVLPEVGTKQRKEILAEDAKRRIRDAANRHSCPHCAYSAPFPSKVRRHISNKHSGSHLCSECGKRFDEFSKLRAHVAQEHPVIHRCQYCQFSHKVLAEVRKHAIANHQKGVACTVAGCNMRVARRRLKNHLQTMHPESVPSACSLDVHSKISLPEESSCFTCTHCDFITGDLEDFNAHVMNAHERGILCPMPDCTLHVLLGDLDNHLRSAHQQVDDSLPEDVELHGTSCSSERLSASKKLASCTTESVSECASTSNHSDDLPSDCDEPNVPEKPLFAKPKGNGVGMQCDLCGKRYRSPYLLKKHIRSVHDKAYSHYRRTRKNVCNWEGCEKAFTTAGLLEDHLNYHKGIKPYRCNSCDIAFAARARFAVHLSKYHRMSIRDYTSMADFLAPSNISRSTSS</sequence>
<keyword evidence="2 10" id="KW-0812">Transmembrane</keyword>
<feature type="signal peptide" evidence="11">
    <location>
        <begin position="1"/>
        <end position="26"/>
    </location>
</feature>
<dbReference type="SUPFAM" id="SSF57667">
    <property type="entry name" value="beta-beta-alpha zinc fingers"/>
    <property type="match status" value="1"/>
</dbReference>
<evidence type="ECO:0000313" key="15">
    <source>
        <dbReference type="Proteomes" id="UP001331761"/>
    </source>
</evidence>
<dbReference type="Pfam" id="PF08357">
    <property type="entry name" value="SEFIR"/>
    <property type="match status" value="1"/>
</dbReference>
<feature type="domain" description="C2H2-type" evidence="12">
    <location>
        <begin position="1173"/>
        <end position="1196"/>
    </location>
</feature>
<evidence type="ECO:0000256" key="5">
    <source>
        <dbReference type="ARBA" id="ARBA00023136"/>
    </source>
</evidence>
<evidence type="ECO:0000256" key="6">
    <source>
        <dbReference type="ARBA" id="ARBA00023170"/>
    </source>
</evidence>
<dbReference type="Proteomes" id="UP001331761">
    <property type="component" value="Unassembled WGS sequence"/>
</dbReference>
<feature type="transmembrane region" description="Helical" evidence="10">
    <location>
        <begin position="347"/>
        <end position="368"/>
    </location>
</feature>
<keyword evidence="5 10" id="KW-0472">Membrane</keyword>
<keyword evidence="8" id="KW-0862">Zinc</keyword>
<dbReference type="PROSITE" id="PS51534">
    <property type="entry name" value="SEFIR"/>
    <property type="match status" value="1"/>
</dbReference>
<accession>A0AAN8FBU7</accession>
<dbReference type="GO" id="GO:0016020">
    <property type="term" value="C:membrane"/>
    <property type="evidence" value="ECO:0007669"/>
    <property type="project" value="UniProtKB-SubCell"/>
</dbReference>
<comment type="subcellular location">
    <subcellularLocation>
        <location evidence="1">Membrane</location>
        <topology evidence="1">Single-pass type I membrane protein</topology>
    </subcellularLocation>
</comment>
<evidence type="ECO:0000256" key="11">
    <source>
        <dbReference type="SAM" id="SignalP"/>
    </source>
</evidence>
<organism evidence="14 15">
    <name type="scientific">Trichostrongylus colubriformis</name>
    <name type="common">Black scour worm</name>
    <dbReference type="NCBI Taxonomy" id="6319"/>
    <lineage>
        <taxon>Eukaryota</taxon>
        <taxon>Metazoa</taxon>
        <taxon>Ecdysozoa</taxon>
        <taxon>Nematoda</taxon>
        <taxon>Chromadorea</taxon>
        <taxon>Rhabditida</taxon>
        <taxon>Rhabditina</taxon>
        <taxon>Rhabditomorpha</taxon>
        <taxon>Strongyloidea</taxon>
        <taxon>Trichostrongylidae</taxon>
        <taxon>Trichostrongylus</taxon>
    </lineage>
</organism>
<dbReference type="PANTHER" id="PTHR15583">
    <property type="entry name" value="INTERLEUKIN-17 RECEPTOR"/>
    <property type="match status" value="1"/>
</dbReference>
<evidence type="ECO:0000256" key="8">
    <source>
        <dbReference type="PROSITE-ProRule" id="PRU00042"/>
    </source>
</evidence>
<dbReference type="InterPro" id="IPR039465">
    <property type="entry name" value="IL-17_rcpt-like"/>
</dbReference>
<evidence type="ECO:0000256" key="1">
    <source>
        <dbReference type="ARBA" id="ARBA00004479"/>
    </source>
</evidence>
<dbReference type="InterPro" id="IPR036236">
    <property type="entry name" value="Znf_C2H2_sf"/>
</dbReference>
<dbReference type="PROSITE" id="PS50157">
    <property type="entry name" value="ZINC_FINGER_C2H2_2"/>
    <property type="match status" value="4"/>
</dbReference>
<keyword evidence="8" id="KW-0863">Zinc-finger</keyword>
<dbReference type="Pfam" id="PF00096">
    <property type="entry name" value="zf-C2H2"/>
    <property type="match status" value="1"/>
</dbReference>
<evidence type="ECO:0000256" key="2">
    <source>
        <dbReference type="ARBA" id="ARBA00022692"/>
    </source>
</evidence>